<dbReference type="Proteomes" id="UP000001880">
    <property type="component" value="Chromosome"/>
</dbReference>
<evidence type="ECO:0000313" key="3">
    <source>
        <dbReference type="Proteomes" id="UP000001880"/>
    </source>
</evidence>
<evidence type="ECO:0000259" key="1">
    <source>
        <dbReference type="PROSITE" id="PS51746"/>
    </source>
</evidence>
<dbReference type="CDD" id="cd00143">
    <property type="entry name" value="PP2Cc"/>
    <property type="match status" value="1"/>
</dbReference>
<dbReference type="AlphaFoldDB" id="D0LIM5"/>
<dbReference type="EMBL" id="CP001804">
    <property type="protein sequence ID" value="ACY18381.1"/>
    <property type="molecule type" value="Genomic_DNA"/>
</dbReference>
<dbReference type="InterPro" id="IPR015655">
    <property type="entry name" value="PP2C"/>
</dbReference>
<dbReference type="SMART" id="SM00332">
    <property type="entry name" value="PP2Cc"/>
    <property type="match status" value="1"/>
</dbReference>
<dbReference type="InterPro" id="IPR036457">
    <property type="entry name" value="PPM-type-like_dom_sf"/>
</dbReference>
<dbReference type="SUPFAM" id="SSF81606">
    <property type="entry name" value="PP2C-like"/>
    <property type="match status" value="1"/>
</dbReference>
<dbReference type="PANTHER" id="PTHR13832:SF827">
    <property type="entry name" value="PROTEIN PHOSPHATASE 1L"/>
    <property type="match status" value="1"/>
</dbReference>
<dbReference type="PANTHER" id="PTHR13832">
    <property type="entry name" value="PROTEIN PHOSPHATASE 2C"/>
    <property type="match status" value="1"/>
</dbReference>
<sequence>MPMKIRYAAKTDVGMKRTHNEDYFSLIEDEQLFMVADGMGGHASGEVASKMSAETINEFYQRTREDDEATWPYKMDRSLSYIENRLVCGIKLANLRIFETSMNDIRYKGMGTTIVTVMVCGDKIYVAHVGDSRAYRVRDKEIVQLTRDHSLLEDYKEAKPDMTEEEERNFPHKNVITRALGMRETVQVDIRGFQIKSDDTYVLCSDGLSGMITDEQIRDITLNASSLERAVAELVDMANRAGGTDNITTLLLQCVDS</sequence>
<dbReference type="EC" id="3.1.3.16" evidence="2"/>
<feature type="domain" description="PPM-type phosphatase" evidence="1">
    <location>
        <begin position="6"/>
        <end position="254"/>
    </location>
</feature>
<dbReference type="GO" id="GO:0004722">
    <property type="term" value="F:protein serine/threonine phosphatase activity"/>
    <property type="evidence" value="ECO:0007669"/>
    <property type="project" value="UniProtKB-EC"/>
</dbReference>
<dbReference type="eggNOG" id="COG0631">
    <property type="taxonomic scope" value="Bacteria"/>
</dbReference>
<keyword evidence="3" id="KW-1185">Reference proteome</keyword>
<evidence type="ECO:0000313" key="2">
    <source>
        <dbReference type="EMBL" id="ACY18381.1"/>
    </source>
</evidence>
<dbReference type="Gene3D" id="3.60.40.10">
    <property type="entry name" value="PPM-type phosphatase domain"/>
    <property type="match status" value="1"/>
</dbReference>
<dbReference type="NCBIfam" id="NF033484">
    <property type="entry name" value="Stp1_PP2C_phos"/>
    <property type="match status" value="1"/>
</dbReference>
<organism evidence="2 3">
    <name type="scientific">Haliangium ochraceum (strain DSM 14365 / JCM 11303 / SMP-2)</name>
    <dbReference type="NCBI Taxonomy" id="502025"/>
    <lineage>
        <taxon>Bacteria</taxon>
        <taxon>Pseudomonadati</taxon>
        <taxon>Myxococcota</taxon>
        <taxon>Polyangia</taxon>
        <taxon>Haliangiales</taxon>
        <taxon>Kofleriaceae</taxon>
        <taxon>Haliangium</taxon>
    </lineage>
</organism>
<reference evidence="2 3" key="1">
    <citation type="journal article" date="2010" name="Stand. Genomic Sci.">
        <title>Complete genome sequence of Haliangium ochraceum type strain (SMP-2).</title>
        <authorList>
            <consortium name="US DOE Joint Genome Institute (JGI-PGF)"/>
            <person name="Ivanova N."/>
            <person name="Daum C."/>
            <person name="Lang E."/>
            <person name="Abt B."/>
            <person name="Kopitz M."/>
            <person name="Saunders E."/>
            <person name="Lapidus A."/>
            <person name="Lucas S."/>
            <person name="Glavina Del Rio T."/>
            <person name="Nolan M."/>
            <person name="Tice H."/>
            <person name="Copeland A."/>
            <person name="Cheng J.F."/>
            <person name="Chen F."/>
            <person name="Bruce D."/>
            <person name="Goodwin L."/>
            <person name="Pitluck S."/>
            <person name="Mavromatis K."/>
            <person name="Pati A."/>
            <person name="Mikhailova N."/>
            <person name="Chen A."/>
            <person name="Palaniappan K."/>
            <person name="Land M."/>
            <person name="Hauser L."/>
            <person name="Chang Y.J."/>
            <person name="Jeffries C.D."/>
            <person name="Detter J.C."/>
            <person name="Brettin T."/>
            <person name="Rohde M."/>
            <person name="Goker M."/>
            <person name="Bristow J."/>
            <person name="Markowitz V."/>
            <person name="Eisen J.A."/>
            <person name="Hugenholtz P."/>
            <person name="Kyrpides N.C."/>
            <person name="Klenk H.P."/>
        </authorList>
    </citation>
    <scope>NUCLEOTIDE SEQUENCE [LARGE SCALE GENOMIC DNA]</scope>
    <source>
        <strain evidence="3">DSM 14365 / CIP 107738 / JCM 11303 / AJ 13395 / SMP-2</strain>
    </source>
</reference>
<protein>
    <submittedName>
        <fullName evidence="2">Protein serine/threonine phosphatase</fullName>
        <ecNumber evidence="2">3.1.3.16</ecNumber>
    </submittedName>
</protein>
<dbReference type="Pfam" id="PF13672">
    <property type="entry name" value="PP2C_2"/>
    <property type="match status" value="1"/>
</dbReference>
<name>D0LIM5_HALO1</name>
<dbReference type="STRING" id="502025.Hoch_5906"/>
<gene>
    <name evidence="2" type="ordered locus">Hoch_5906</name>
</gene>
<dbReference type="HOGENOM" id="CLU_034545_3_2_7"/>
<keyword evidence="2" id="KW-0378">Hydrolase</keyword>
<accession>D0LIM5</accession>
<dbReference type="SMART" id="SM00331">
    <property type="entry name" value="PP2C_SIG"/>
    <property type="match status" value="1"/>
</dbReference>
<proteinExistence type="predicted"/>
<dbReference type="PROSITE" id="PS51746">
    <property type="entry name" value="PPM_2"/>
    <property type="match status" value="1"/>
</dbReference>
<dbReference type="InterPro" id="IPR001932">
    <property type="entry name" value="PPM-type_phosphatase-like_dom"/>
</dbReference>
<dbReference type="KEGG" id="hoh:Hoch_5906"/>